<dbReference type="Proteomes" id="UP000004834">
    <property type="component" value="Unassembled WGS sequence"/>
</dbReference>
<name>A0AAV3F635_9FLAO</name>
<accession>A0AAV3F635</accession>
<dbReference type="RefSeq" id="WP_006262697.1">
    <property type="nucleotide sequence ID" value="NZ_JH590837.1"/>
</dbReference>
<comment type="caution">
    <text evidence="2">The sequence shown here is derived from an EMBL/GenBank/DDBJ whole genome shotgun (WGS) entry which is preliminary data.</text>
</comment>
<organism evidence="2 3">
    <name type="scientific">Myroides odoratimimus CIP 101113</name>
    <dbReference type="NCBI Taxonomy" id="883154"/>
    <lineage>
        <taxon>Bacteria</taxon>
        <taxon>Pseudomonadati</taxon>
        <taxon>Bacteroidota</taxon>
        <taxon>Flavobacteriia</taxon>
        <taxon>Flavobacteriales</taxon>
        <taxon>Flavobacteriaceae</taxon>
        <taxon>Myroides</taxon>
    </lineage>
</organism>
<protein>
    <recommendedName>
        <fullName evidence="4">GLPGLI family protein</fullName>
    </recommendedName>
</protein>
<feature type="chain" id="PRO_5043932173" description="GLPGLI family protein" evidence="1">
    <location>
        <begin position="19"/>
        <end position="263"/>
    </location>
</feature>
<gene>
    <name evidence="2" type="ORF">HMPREF9715_00493</name>
</gene>
<keyword evidence="1" id="KW-0732">Signal</keyword>
<evidence type="ECO:0000313" key="3">
    <source>
        <dbReference type="Proteomes" id="UP000004834"/>
    </source>
</evidence>
<proteinExistence type="predicted"/>
<sequence length="263" mass="31142">MRIYQLLFFIIFSFIGHAQETNYTISYQVNYNMDVKGQGLDKLYIDATNNKSIYIVGNKNFQPIAEEDKAPNVIYITNKEKPKEEIVYSDYTTNLLYSRVVPTKALYFIKEPIPEMNWQLHDETKTTKENVLLHKATLSFRGRNYTVWYSMDYPIQIGPWKFNNLPGLAFEITEEDHRYHWQLTKIETNKFKVLPMKYDISRATMTLQTYLTSYQAEVENYDMGLSRLFGSIPGVEVLETITDGNDFKKSRNMDLERKYEWEE</sequence>
<evidence type="ECO:0008006" key="4">
    <source>
        <dbReference type="Google" id="ProtNLM"/>
    </source>
</evidence>
<evidence type="ECO:0000256" key="1">
    <source>
        <dbReference type="SAM" id="SignalP"/>
    </source>
</evidence>
<evidence type="ECO:0000313" key="2">
    <source>
        <dbReference type="EMBL" id="EHO14608.1"/>
    </source>
</evidence>
<dbReference type="InterPro" id="IPR005901">
    <property type="entry name" value="GLPGLI"/>
</dbReference>
<feature type="signal peptide" evidence="1">
    <location>
        <begin position="1"/>
        <end position="18"/>
    </location>
</feature>
<reference evidence="2 3" key="1">
    <citation type="submission" date="2011-11" db="EMBL/GenBank/DDBJ databases">
        <title>The Genome Sequence of Myroides odoratimimus CIP 101113.</title>
        <authorList>
            <person name="Earl A."/>
            <person name="Ward D."/>
            <person name="Feldgarden M."/>
            <person name="Gevers D."/>
            <person name="Huys G."/>
            <person name="Young S.K."/>
            <person name="Zeng Q."/>
            <person name="Gargeya S."/>
            <person name="Fitzgerald M."/>
            <person name="Haas B."/>
            <person name="Abouelleil A."/>
            <person name="Alvarado L."/>
            <person name="Arachchi H.M."/>
            <person name="Berlin A."/>
            <person name="Brown A."/>
            <person name="Chapman S.B."/>
            <person name="Chen Z."/>
            <person name="Dunbar C."/>
            <person name="Freedman E."/>
            <person name="Gearin G."/>
            <person name="Goldberg J."/>
            <person name="Griggs A."/>
            <person name="Gujja S."/>
            <person name="Heiman D."/>
            <person name="Howarth C."/>
            <person name="Larson L."/>
            <person name="Lui A."/>
            <person name="MacDonald P.J.P."/>
            <person name="Montmayeur A."/>
            <person name="Murphy C."/>
            <person name="Neiman D."/>
            <person name="Pearson M."/>
            <person name="Priest M."/>
            <person name="Roberts A."/>
            <person name="Saif S."/>
            <person name="Shea T."/>
            <person name="Shenoy N."/>
            <person name="Sisk P."/>
            <person name="Stolte C."/>
            <person name="Sykes S."/>
            <person name="Wortman J."/>
            <person name="Nusbaum C."/>
            <person name="Birren B."/>
        </authorList>
    </citation>
    <scope>NUCLEOTIDE SEQUENCE [LARGE SCALE GENOMIC DNA]</scope>
    <source>
        <strain evidence="2 3">CIP 101113</strain>
    </source>
</reference>
<dbReference type="NCBIfam" id="TIGR01200">
    <property type="entry name" value="GLPGLI"/>
    <property type="match status" value="1"/>
</dbReference>
<dbReference type="AlphaFoldDB" id="A0AAV3F635"/>
<dbReference type="EMBL" id="AGEE01000005">
    <property type="protein sequence ID" value="EHO14608.1"/>
    <property type="molecule type" value="Genomic_DNA"/>
</dbReference>